<feature type="domain" description="NTF2" evidence="2">
    <location>
        <begin position="34"/>
        <end position="174"/>
    </location>
</feature>
<dbReference type="SUPFAM" id="SSF54427">
    <property type="entry name" value="NTF2-like"/>
    <property type="match status" value="1"/>
</dbReference>
<dbReference type="HOGENOM" id="CLU_079976_1_0_1"/>
<reference evidence="3 4" key="1">
    <citation type="journal article" date="2011" name="PLoS Pathog.">
        <title>Endophytic Life Strategies Decoded by Genome and Transcriptome Analyses of the Mutualistic Root Symbiont Piriformospora indica.</title>
        <authorList>
            <person name="Zuccaro A."/>
            <person name="Lahrmann U."/>
            <person name="Guldener U."/>
            <person name="Langen G."/>
            <person name="Pfiffi S."/>
            <person name="Biedenkopf D."/>
            <person name="Wong P."/>
            <person name="Samans B."/>
            <person name="Grimm C."/>
            <person name="Basiewicz M."/>
            <person name="Murat C."/>
            <person name="Martin F."/>
            <person name="Kogel K.H."/>
        </authorList>
    </citation>
    <scope>NUCLEOTIDE SEQUENCE [LARGE SCALE GENOMIC DNA]</scope>
    <source>
        <strain evidence="3 4">DSM 11827</strain>
    </source>
</reference>
<dbReference type="EMBL" id="CAFZ01000058">
    <property type="protein sequence ID" value="CCA69585.1"/>
    <property type="molecule type" value="Genomic_DNA"/>
</dbReference>
<dbReference type="InterPro" id="IPR045875">
    <property type="entry name" value="NTF2"/>
</dbReference>
<evidence type="ECO:0000256" key="1">
    <source>
        <dbReference type="SAM" id="MobiDB-lite"/>
    </source>
</evidence>
<dbReference type="PROSITE" id="PS50177">
    <property type="entry name" value="NTF2_DOMAIN"/>
    <property type="match status" value="1"/>
</dbReference>
<dbReference type="CDD" id="cd00780">
    <property type="entry name" value="NTF2"/>
    <property type="match status" value="1"/>
</dbReference>
<accession>G4TE53</accession>
<protein>
    <recommendedName>
        <fullName evidence="2">NTF2 domain-containing protein</fullName>
    </recommendedName>
</protein>
<dbReference type="OMA" id="HFTRLYY"/>
<organism evidence="3 4">
    <name type="scientific">Serendipita indica (strain DSM 11827)</name>
    <name type="common">Root endophyte fungus</name>
    <name type="synonym">Piriformospora indica</name>
    <dbReference type="NCBI Taxonomy" id="1109443"/>
    <lineage>
        <taxon>Eukaryota</taxon>
        <taxon>Fungi</taxon>
        <taxon>Dikarya</taxon>
        <taxon>Basidiomycota</taxon>
        <taxon>Agaricomycotina</taxon>
        <taxon>Agaricomycetes</taxon>
        <taxon>Sebacinales</taxon>
        <taxon>Serendipitaceae</taxon>
        <taxon>Serendipita</taxon>
    </lineage>
</organism>
<dbReference type="InterPro" id="IPR032710">
    <property type="entry name" value="NTF2-like_dom_sf"/>
</dbReference>
<gene>
    <name evidence="3" type="ORF">PIIN_03524</name>
</gene>
<dbReference type="AlphaFoldDB" id="G4TE53"/>
<proteinExistence type="predicted"/>
<evidence type="ECO:0000313" key="3">
    <source>
        <dbReference type="EMBL" id="CCA69585.1"/>
    </source>
</evidence>
<dbReference type="InParanoid" id="G4TE53"/>
<dbReference type="Proteomes" id="UP000007148">
    <property type="component" value="Unassembled WGS sequence"/>
</dbReference>
<name>G4TE53_SERID</name>
<dbReference type="InterPro" id="IPR002075">
    <property type="entry name" value="NTF2_dom"/>
</dbReference>
<feature type="region of interest" description="Disordered" evidence="1">
    <location>
        <begin position="1"/>
        <end position="25"/>
    </location>
</feature>
<dbReference type="OrthoDB" id="25408at2759"/>
<dbReference type="FunCoup" id="G4TE53">
    <property type="interactions" value="184"/>
</dbReference>
<dbReference type="STRING" id="1109443.G4TE53"/>
<dbReference type="InterPro" id="IPR018222">
    <property type="entry name" value="Nuclear_transport_factor_2_euk"/>
</dbReference>
<sequence>MAARDKQLAPPAKKQQVHRPNKIDRPEVDYVNRAAEGFLQIYYECMDGPQRDANIAELYRDTSVLIWNGETVNGAQQIKEFYAKMPQSKHEIQSWDCHPVPGTNPTAILVTVSGIVLHGEMPPKMPQTKKHGVLHRIFSQSFVLTPEPKPMIQPGAEAGQEADRYFIRADTMRFVG</sequence>
<dbReference type="Gene3D" id="3.10.450.50">
    <property type="match status" value="1"/>
</dbReference>
<dbReference type="GO" id="GO:0006913">
    <property type="term" value="P:nucleocytoplasmic transport"/>
    <property type="evidence" value="ECO:0007669"/>
    <property type="project" value="InterPro"/>
</dbReference>
<comment type="caution">
    <text evidence="3">The sequence shown here is derived from an EMBL/GenBank/DDBJ whole genome shotgun (WGS) entry which is preliminary data.</text>
</comment>
<keyword evidence="4" id="KW-1185">Reference proteome</keyword>
<evidence type="ECO:0000313" key="4">
    <source>
        <dbReference type="Proteomes" id="UP000007148"/>
    </source>
</evidence>
<dbReference type="eggNOG" id="KOG4353">
    <property type="taxonomic scope" value="Eukaryota"/>
</dbReference>
<evidence type="ECO:0000259" key="2">
    <source>
        <dbReference type="PROSITE" id="PS50177"/>
    </source>
</evidence>
<dbReference type="Pfam" id="PF02136">
    <property type="entry name" value="NTF2"/>
    <property type="match status" value="1"/>
</dbReference>
<dbReference type="PANTHER" id="PTHR12612">
    <property type="entry name" value="NUCLEAR TRANSPORT FACTOR 2"/>
    <property type="match status" value="1"/>
</dbReference>